<evidence type="ECO:0000256" key="5">
    <source>
        <dbReference type="ARBA" id="ARBA00022723"/>
    </source>
</evidence>
<evidence type="ECO:0000256" key="6">
    <source>
        <dbReference type="ARBA" id="ARBA00022729"/>
    </source>
</evidence>
<sequence>YIEGTGTFFTYERTPEQSIYSLEELFRHEFTHYLQGRYEVQGLWGQGEMYQNERLTWFEEGNAEFFAGATRLDSVVPRKSIIGGLSNDPAKRYTASQTLNAKYGTWDFYNYSFALQSYMYNKRPEMFDKVHDLIRANDVSSYDAYR</sequence>
<reference evidence="11 12" key="1">
    <citation type="journal article" date="2019" name="Environ. Microbiol.">
        <title>An active ?-lactamase is a part of an orchestrated cell wall stress resistance network of Bacillus subtilis and related rhizosphere species.</title>
        <authorList>
            <person name="Bucher T."/>
            <person name="Keren-Paz A."/>
            <person name="Hausser J."/>
            <person name="Olender T."/>
            <person name="Cytryn E."/>
            <person name="Kolodkin-Gal I."/>
        </authorList>
    </citation>
    <scope>NUCLEOTIDE SEQUENCE [LARGE SCALE GENOMIC DNA]</scope>
    <source>
        <strain evidence="11 12">I5</strain>
    </source>
</reference>
<feature type="non-terminal residue" evidence="11">
    <location>
        <position position="146"/>
    </location>
</feature>
<evidence type="ECO:0000256" key="7">
    <source>
        <dbReference type="ARBA" id="ARBA00022801"/>
    </source>
</evidence>
<evidence type="ECO:0000256" key="1">
    <source>
        <dbReference type="ARBA" id="ARBA00001947"/>
    </source>
</evidence>
<feature type="non-terminal residue" evidence="11">
    <location>
        <position position="1"/>
    </location>
</feature>
<organism evidence="11 12">
    <name type="scientific">Bacillus wiedmannii</name>
    <dbReference type="NCBI Taxonomy" id="1890302"/>
    <lineage>
        <taxon>Bacteria</taxon>
        <taxon>Bacillati</taxon>
        <taxon>Bacillota</taxon>
        <taxon>Bacilli</taxon>
        <taxon>Bacillales</taxon>
        <taxon>Bacillaceae</taxon>
        <taxon>Bacillus</taxon>
        <taxon>Bacillus cereus group</taxon>
    </lineage>
</organism>
<keyword evidence="3" id="KW-0964">Secreted</keyword>
<name>A0A4U2ZSF1_9BACI</name>
<evidence type="ECO:0000256" key="3">
    <source>
        <dbReference type="ARBA" id="ARBA00022525"/>
    </source>
</evidence>
<dbReference type="AlphaFoldDB" id="A0A4U2ZSF1"/>
<dbReference type="GO" id="GO:0008270">
    <property type="term" value="F:zinc ion binding"/>
    <property type="evidence" value="ECO:0007669"/>
    <property type="project" value="InterPro"/>
</dbReference>
<comment type="subcellular location">
    <subcellularLocation>
        <location evidence="2">Secreted</location>
    </subcellularLocation>
</comment>
<evidence type="ECO:0000256" key="10">
    <source>
        <dbReference type="PIRSR" id="PIRSR602169-1"/>
    </source>
</evidence>
<evidence type="ECO:0000256" key="2">
    <source>
        <dbReference type="ARBA" id="ARBA00004613"/>
    </source>
</evidence>
<protein>
    <submittedName>
        <fullName evidence="11">Collagenase</fullName>
    </submittedName>
</protein>
<evidence type="ECO:0000313" key="11">
    <source>
        <dbReference type="EMBL" id="TKI76761.1"/>
    </source>
</evidence>
<dbReference type="Pfam" id="PF01752">
    <property type="entry name" value="Peptidase_M9"/>
    <property type="match status" value="1"/>
</dbReference>
<dbReference type="PRINTS" id="PR00931">
    <property type="entry name" value="MICOLLPTASE"/>
</dbReference>
<dbReference type="InterPro" id="IPR002169">
    <property type="entry name" value="Peptidase_M9A/M9B"/>
</dbReference>
<keyword evidence="8" id="KW-0862">Zinc</keyword>
<dbReference type="Gene3D" id="1.10.390.20">
    <property type="match status" value="1"/>
</dbReference>
<keyword evidence="6" id="KW-0732">Signal</keyword>
<evidence type="ECO:0000313" key="12">
    <source>
        <dbReference type="Proteomes" id="UP000305222"/>
    </source>
</evidence>
<evidence type="ECO:0000256" key="4">
    <source>
        <dbReference type="ARBA" id="ARBA00022670"/>
    </source>
</evidence>
<dbReference type="GO" id="GO:0004222">
    <property type="term" value="F:metalloendopeptidase activity"/>
    <property type="evidence" value="ECO:0007669"/>
    <property type="project" value="InterPro"/>
</dbReference>
<dbReference type="GO" id="GO:0006508">
    <property type="term" value="P:proteolysis"/>
    <property type="evidence" value="ECO:0007669"/>
    <property type="project" value="UniProtKB-KW"/>
</dbReference>
<evidence type="ECO:0000256" key="9">
    <source>
        <dbReference type="ARBA" id="ARBA00023049"/>
    </source>
</evidence>
<dbReference type="EMBL" id="SZON01003938">
    <property type="protein sequence ID" value="TKI76761.1"/>
    <property type="molecule type" value="Genomic_DNA"/>
</dbReference>
<accession>A0A4U2ZSF1</accession>
<evidence type="ECO:0000256" key="8">
    <source>
        <dbReference type="ARBA" id="ARBA00022833"/>
    </source>
</evidence>
<dbReference type="PANTHER" id="PTHR13062">
    <property type="entry name" value="COLLAGENASE"/>
    <property type="match status" value="1"/>
</dbReference>
<proteinExistence type="predicted"/>
<dbReference type="GO" id="GO:0005576">
    <property type="term" value="C:extracellular region"/>
    <property type="evidence" value="ECO:0007669"/>
    <property type="project" value="UniProtKB-SubCell"/>
</dbReference>
<dbReference type="Proteomes" id="UP000305222">
    <property type="component" value="Unassembled WGS sequence"/>
</dbReference>
<keyword evidence="9" id="KW-0482">Metalloprotease</keyword>
<dbReference type="Gene3D" id="3.40.30.160">
    <property type="entry name" value="Collagenase ColT, N-terminal domain"/>
    <property type="match status" value="1"/>
</dbReference>
<keyword evidence="4" id="KW-0645">Protease</keyword>
<dbReference type="PANTHER" id="PTHR13062:SF9">
    <property type="entry name" value="MICROBIAL COLLAGENASE"/>
    <property type="match status" value="1"/>
</dbReference>
<gene>
    <name evidence="11" type="ORF">FC699_37565</name>
</gene>
<keyword evidence="7" id="KW-0378">Hydrolase</keyword>
<comment type="caution">
    <text evidence="11">The sequence shown here is derived from an EMBL/GenBank/DDBJ whole genome shotgun (WGS) entry which is preliminary data.</text>
</comment>
<feature type="active site" evidence="10">
    <location>
        <position position="29"/>
    </location>
</feature>
<keyword evidence="5" id="KW-0479">Metal-binding</keyword>
<comment type="cofactor">
    <cofactor evidence="1">
        <name>Zn(2+)</name>
        <dbReference type="ChEBI" id="CHEBI:29105"/>
    </cofactor>
</comment>